<accession>A0A923SIJ5</accession>
<name>A0A923SIJ5_9BACT</name>
<dbReference type="RefSeq" id="WP_187066915.1">
    <property type="nucleotide sequence ID" value="NZ_JACRVF010000002.1"/>
</dbReference>
<feature type="region of interest" description="Disordered" evidence="1">
    <location>
        <begin position="1"/>
        <end position="84"/>
    </location>
</feature>
<reference evidence="2" key="1">
    <citation type="submission" date="2020-08" db="EMBL/GenBank/DDBJ databases">
        <title>Pontibacter sp. SD6 16S ribosomal RNA gene Genome sequencing and assembly.</title>
        <authorList>
            <person name="Kang M."/>
        </authorList>
    </citation>
    <scope>NUCLEOTIDE SEQUENCE</scope>
    <source>
        <strain evidence="2">SD6</strain>
    </source>
</reference>
<dbReference type="AlphaFoldDB" id="A0A923SIJ5"/>
<proteinExistence type="predicted"/>
<organism evidence="2 3">
    <name type="scientific">Pontibacter cellulosilyticus</name>
    <dbReference type="NCBI Taxonomy" id="1720253"/>
    <lineage>
        <taxon>Bacteria</taxon>
        <taxon>Pseudomonadati</taxon>
        <taxon>Bacteroidota</taxon>
        <taxon>Cytophagia</taxon>
        <taxon>Cytophagales</taxon>
        <taxon>Hymenobacteraceae</taxon>
        <taxon>Pontibacter</taxon>
    </lineage>
</organism>
<feature type="compositionally biased region" description="Basic and acidic residues" evidence="1">
    <location>
        <begin position="21"/>
        <end position="30"/>
    </location>
</feature>
<feature type="compositionally biased region" description="Low complexity" evidence="1">
    <location>
        <begin position="52"/>
        <end position="69"/>
    </location>
</feature>
<protein>
    <submittedName>
        <fullName evidence="2">Uncharacterized protein</fullName>
    </submittedName>
</protein>
<sequence length="84" mass="9136">MKGQKNTNWEFHGFASNPQKSFEDGKKGDRLAVQASLDKSRSTAETTSGNLGRQQSKSSQGKGWSNSGGTRKDSGKQAKEENED</sequence>
<dbReference type="Proteomes" id="UP000603640">
    <property type="component" value="Unassembled WGS sequence"/>
</dbReference>
<evidence type="ECO:0000313" key="2">
    <source>
        <dbReference type="EMBL" id="MBC5992889.1"/>
    </source>
</evidence>
<feature type="compositionally biased region" description="Basic and acidic residues" evidence="1">
    <location>
        <begin position="70"/>
        <end position="84"/>
    </location>
</feature>
<keyword evidence="3" id="KW-1185">Reference proteome</keyword>
<gene>
    <name evidence="2" type="ORF">H8S84_08590</name>
</gene>
<comment type="caution">
    <text evidence="2">The sequence shown here is derived from an EMBL/GenBank/DDBJ whole genome shotgun (WGS) entry which is preliminary data.</text>
</comment>
<evidence type="ECO:0000256" key="1">
    <source>
        <dbReference type="SAM" id="MobiDB-lite"/>
    </source>
</evidence>
<dbReference type="EMBL" id="JACRVF010000002">
    <property type="protein sequence ID" value="MBC5992889.1"/>
    <property type="molecule type" value="Genomic_DNA"/>
</dbReference>
<evidence type="ECO:0000313" key="3">
    <source>
        <dbReference type="Proteomes" id="UP000603640"/>
    </source>
</evidence>